<dbReference type="EMBL" id="CP124616">
    <property type="protein sequence ID" value="WGW03881.1"/>
    <property type="molecule type" value="Genomic_DNA"/>
</dbReference>
<evidence type="ECO:0000313" key="2">
    <source>
        <dbReference type="EMBL" id="WGW03881.1"/>
    </source>
</evidence>
<protein>
    <submittedName>
        <fullName evidence="2">Uncharacterized protein</fullName>
    </submittedName>
</protein>
<evidence type="ECO:0000256" key="1">
    <source>
        <dbReference type="SAM" id="Coils"/>
    </source>
</evidence>
<evidence type="ECO:0000313" key="3">
    <source>
        <dbReference type="Proteomes" id="UP001241605"/>
    </source>
</evidence>
<accession>A0ABY8QGW4</accession>
<dbReference type="Proteomes" id="UP001241605">
    <property type="component" value="Chromosome"/>
</dbReference>
<sequence length="315" mass="35055">MFRLVIGAVSAIIFGLFSLGATDYMRQAVYAGVSPGEFGLSGWTQSFVERGKAAARRARLEARRDGPLRDYFPDAPAGWERVEWTRAHEEYLDGPKRAVSQTEQDMMSEIEAIPSYQAMKALDTAVGAGRDLARSKRAWVYTRGGDMVILSARFVDPKPAGRSGMFASISQNVASVDGGSYRVVKAYSGVAFSERQSWSNSEKKARRLRAKIGEELEITVRSNASLAAVGRVLKGIRYDDLRALVDAPTGDAPAQRQQELTAELKRQEQAAKRRHQEELQRIELKLDRMKGGARARGEQEVCLTQDDKRYCAWVD</sequence>
<keyword evidence="3" id="KW-1185">Reference proteome</keyword>
<feature type="coiled-coil region" evidence="1">
    <location>
        <begin position="254"/>
        <end position="292"/>
    </location>
</feature>
<proteinExistence type="predicted"/>
<keyword evidence="1" id="KW-0175">Coiled coil</keyword>
<dbReference type="RefSeq" id="WP_282300511.1">
    <property type="nucleotide sequence ID" value="NZ_CP124616.1"/>
</dbReference>
<gene>
    <name evidence="2" type="ORF">QF118_18495</name>
</gene>
<name>A0ABY8QGW4_9RHOB</name>
<reference evidence="2 3" key="1">
    <citation type="submission" date="2023-05" db="EMBL/GenBank/DDBJ databases">
        <title>YMD87, complete Genome.</title>
        <authorList>
            <person name="Zhang J."/>
            <person name="Xu X."/>
        </authorList>
    </citation>
    <scope>NUCLEOTIDE SEQUENCE [LARGE SCALE GENOMIC DNA]</scope>
    <source>
        <strain evidence="2 3">YMD87</strain>
    </source>
</reference>
<organism evidence="2 3">
    <name type="scientific">Tropicibacter oceani</name>
    <dbReference type="NCBI Taxonomy" id="3058420"/>
    <lineage>
        <taxon>Bacteria</taxon>
        <taxon>Pseudomonadati</taxon>
        <taxon>Pseudomonadota</taxon>
        <taxon>Alphaproteobacteria</taxon>
        <taxon>Rhodobacterales</taxon>
        <taxon>Roseobacteraceae</taxon>
        <taxon>Tropicibacter</taxon>
    </lineage>
</organism>